<organism evidence="3 4">
    <name type="scientific">Mycobacterium talmoniae</name>
    <dbReference type="NCBI Taxonomy" id="1858794"/>
    <lineage>
        <taxon>Bacteria</taxon>
        <taxon>Bacillati</taxon>
        <taxon>Actinomycetota</taxon>
        <taxon>Actinomycetes</taxon>
        <taxon>Mycobacteriales</taxon>
        <taxon>Mycobacteriaceae</taxon>
        <taxon>Mycobacterium</taxon>
    </lineage>
</organism>
<sequence length="380" mass="40464">MKQHIKKAVWTLLVVGMVGLVALVTVGPRLIERIPHVSLHKIKVTAQFQDAVGLYTGNGVSVLGMEVGKVTSITPKGGYVEVKLSIDADIPIPADAEAVTVSTSVLTDRHVELTPPYHGGPKLKSGDVLTLNRTRTPVEFERTLAMMDKLGSALHADEDDPTQGPLGDFVKLGSGITLGNGPEIKVTLDKLSQALRVGSDKGAHSKKSIQAIIDNVANLAQATTDNDAALREFGSYVHTLSDILAEEDLGAGNTGAKINALLAEASRLLENNQEGLKESFTNVRTVADVLTDNQRDLTEILDVGPLFVDNFYNIIDAGAGSLRAHLLVSKTIFHSQFGKEICNLMGLKQLACATGTIADYGPDFGLSALLNVMQDGIDQP</sequence>
<dbReference type="InterPro" id="IPR052336">
    <property type="entry name" value="MlaD_Phospholipid_Transporter"/>
</dbReference>
<feature type="transmembrane region" description="Helical" evidence="1">
    <location>
        <begin position="12"/>
        <end position="31"/>
    </location>
</feature>
<dbReference type="PANTHER" id="PTHR33371">
    <property type="entry name" value="INTERMEMBRANE PHOSPHOLIPID TRANSPORT SYSTEM BINDING PROTEIN MLAD-RELATED"/>
    <property type="match status" value="1"/>
</dbReference>
<name>A0A1S1NDD4_9MYCO</name>
<evidence type="ECO:0000313" key="4">
    <source>
        <dbReference type="Proteomes" id="UP000179734"/>
    </source>
</evidence>
<evidence type="ECO:0000259" key="2">
    <source>
        <dbReference type="Pfam" id="PF02470"/>
    </source>
</evidence>
<keyword evidence="1" id="KW-0472">Membrane</keyword>
<protein>
    <submittedName>
        <fullName evidence="3">Mammalian cell entry protein</fullName>
    </submittedName>
</protein>
<keyword evidence="4" id="KW-1185">Reference proteome</keyword>
<keyword evidence="1" id="KW-0812">Transmembrane</keyword>
<dbReference type="GO" id="GO:0005576">
    <property type="term" value="C:extracellular region"/>
    <property type="evidence" value="ECO:0007669"/>
    <property type="project" value="TreeGrafter"/>
</dbReference>
<comment type="caution">
    <text evidence="3">The sequence shown here is derived from an EMBL/GenBank/DDBJ whole genome shotgun (WGS) entry which is preliminary data.</text>
</comment>
<dbReference type="NCBIfam" id="TIGR00996">
    <property type="entry name" value="Mtu_fam_mce"/>
    <property type="match status" value="1"/>
</dbReference>
<dbReference type="InterPro" id="IPR005693">
    <property type="entry name" value="Mce"/>
</dbReference>
<dbReference type="PANTHER" id="PTHR33371:SF4">
    <property type="entry name" value="INTERMEMBRANE PHOSPHOLIPID TRANSPORT SYSTEM BINDING PROTEIN MLAD"/>
    <property type="match status" value="1"/>
</dbReference>
<keyword evidence="1" id="KW-1133">Transmembrane helix</keyword>
<reference evidence="3 4" key="1">
    <citation type="submission" date="2016-10" db="EMBL/GenBank/DDBJ databases">
        <title>Genome sequence of Mycobacterium talmonii.</title>
        <authorList>
            <person name="Greninger A.L."/>
            <person name="Elliott B."/>
            <person name="Vasireddy S."/>
            <person name="Vasireddy R."/>
        </authorList>
    </citation>
    <scope>NUCLEOTIDE SEQUENCE [LARGE SCALE GENOMIC DNA]</scope>
    <source>
        <strain evidence="4">NE-TNMC-100812</strain>
    </source>
</reference>
<evidence type="ECO:0000256" key="1">
    <source>
        <dbReference type="SAM" id="Phobius"/>
    </source>
</evidence>
<evidence type="ECO:0000313" key="3">
    <source>
        <dbReference type="EMBL" id="OHV03685.1"/>
    </source>
</evidence>
<proteinExistence type="predicted"/>
<gene>
    <name evidence="3" type="ORF">BKN37_13820</name>
</gene>
<dbReference type="AlphaFoldDB" id="A0A1S1NDD4"/>
<dbReference type="Pfam" id="PF02470">
    <property type="entry name" value="MlaD"/>
    <property type="match status" value="1"/>
</dbReference>
<dbReference type="InterPro" id="IPR003399">
    <property type="entry name" value="Mce/MlaD"/>
</dbReference>
<dbReference type="Proteomes" id="UP000179734">
    <property type="component" value="Unassembled WGS sequence"/>
</dbReference>
<dbReference type="EMBL" id="MLQM01000067">
    <property type="protein sequence ID" value="OHV03685.1"/>
    <property type="molecule type" value="Genomic_DNA"/>
</dbReference>
<feature type="domain" description="Mce/MlaD" evidence="2">
    <location>
        <begin position="42"/>
        <end position="116"/>
    </location>
</feature>
<dbReference type="RefSeq" id="WP_071026724.1">
    <property type="nucleotide sequence ID" value="NZ_MLQM01000067.1"/>
</dbReference>
<accession>A0A1S1NDD4</accession>